<evidence type="ECO:0000256" key="11">
    <source>
        <dbReference type="RuleBase" id="RU368036"/>
    </source>
</evidence>
<dbReference type="NCBIfam" id="TIGR00066">
    <property type="entry name" value="g_glut_trans"/>
    <property type="match status" value="1"/>
</dbReference>
<dbReference type="GO" id="GO:0103068">
    <property type="term" value="F:leukotriene C4 gamma-glutamyl transferase activity"/>
    <property type="evidence" value="ECO:0007669"/>
    <property type="project" value="UniProtKB-EC"/>
</dbReference>
<accession>A0A942ICA3</accession>
<keyword evidence="5 11" id="KW-0378">Hydrolase</keyword>
<dbReference type="EC" id="2.3.2.2" evidence="11"/>
<dbReference type="Proteomes" id="UP000680348">
    <property type="component" value="Unassembled WGS sequence"/>
</dbReference>
<feature type="binding site" evidence="10">
    <location>
        <begin position="420"/>
        <end position="421"/>
    </location>
    <ligand>
        <name>L-glutamate</name>
        <dbReference type="ChEBI" id="CHEBI:29985"/>
    </ligand>
</feature>
<evidence type="ECO:0000256" key="4">
    <source>
        <dbReference type="ARBA" id="ARBA00022679"/>
    </source>
</evidence>
<dbReference type="InterPro" id="IPR029055">
    <property type="entry name" value="Ntn_hydrolases_N"/>
</dbReference>
<evidence type="ECO:0000256" key="9">
    <source>
        <dbReference type="PIRSR" id="PIRSR600101-1"/>
    </source>
</evidence>
<dbReference type="InterPro" id="IPR051792">
    <property type="entry name" value="GGT_bact"/>
</dbReference>
<dbReference type="GO" id="GO:0036374">
    <property type="term" value="F:glutathione hydrolase activity"/>
    <property type="evidence" value="ECO:0007669"/>
    <property type="project" value="UniProtKB-UniRule"/>
</dbReference>
<dbReference type="Gene3D" id="3.60.20.40">
    <property type="match status" value="1"/>
</dbReference>
<name>A0A942ICA3_9HYPH</name>
<dbReference type="GO" id="GO:0006750">
    <property type="term" value="P:glutathione biosynthetic process"/>
    <property type="evidence" value="ECO:0007669"/>
    <property type="project" value="UniProtKB-KW"/>
</dbReference>
<evidence type="ECO:0000313" key="12">
    <source>
        <dbReference type="EMBL" id="MBS3652491.1"/>
    </source>
</evidence>
<dbReference type="GO" id="GO:0006751">
    <property type="term" value="P:glutathione catabolic process"/>
    <property type="evidence" value="ECO:0007669"/>
    <property type="project" value="UniProtKB-UniRule"/>
</dbReference>
<sequence>MKRRDSMVVAPQPEAVEAGAEILKSGGNAVDAAIACALVQGVVDPMMCGIAGFGSMGVYAPSQGRHKYIDFHAPAPLAARDDMWEDLIEGEARDGYGFILAGRVNDIGYQSACVPASLRAYELAHSQYGSLPWAEVMAPSIDWAKKGWTVRPHVHAFWSDEGKMGRVANHERLRHTPSGRALYCREDGSPKMVGDLVINPDLANTLEAIAREGADVFYKGDIAGLIAEDMKANGGLISREDLATYQPKVLDPLWGEYRGYRVATNHPPGGGIMLLQMLNILENFDLRDIGHNTDEYIRIVCEAMKYATIDKDRFVGDPDFVDVPVSRLAAKDYAKELADRIRAGDKADVPRFNSGLPSKDTTHISIVDRDGNCVTMTHSLGMPSGVVTKGLGFMHNGCMGVFDPRPGRAGSIAPGKARFSSICPSIIFKDGEPYVVVGAPGATQIAMGVLQSILNVLDFDMTMSEAVSSPRFSATSNAIDVTNRIPRFVTRALEEKGYEVIRSPLSFSIAWVHGIRIVDGIADGGADPGADGMALAV</sequence>
<dbReference type="SUPFAM" id="SSF56235">
    <property type="entry name" value="N-terminal nucleophile aminohydrolases (Ntn hydrolases)"/>
    <property type="match status" value="1"/>
</dbReference>
<feature type="binding site" evidence="10">
    <location>
        <position position="442"/>
    </location>
    <ligand>
        <name>L-glutamate</name>
        <dbReference type="ChEBI" id="CHEBI:29985"/>
    </ligand>
</feature>
<evidence type="ECO:0000256" key="8">
    <source>
        <dbReference type="ARBA" id="ARBA00047417"/>
    </source>
</evidence>
<feature type="active site" description="Nucleophile" evidence="9">
    <location>
        <position position="361"/>
    </location>
</feature>
<comment type="PTM">
    <text evidence="11">Cleaved by autocatalysis into a large and a small subunit.</text>
</comment>
<evidence type="ECO:0000256" key="10">
    <source>
        <dbReference type="PIRSR" id="PIRSR600101-2"/>
    </source>
</evidence>
<keyword evidence="7 11" id="KW-0012">Acyltransferase</keyword>
<dbReference type="EMBL" id="JAGWCR010000028">
    <property type="protein sequence ID" value="MBS3652491.1"/>
    <property type="molecule type" value="Genomic_DNA"/>
</dbReference>
<proteinExistence type="inferred from homology"/>
<reference evidence="12" key="1">
    <citation type="submission" date="2021-04" db="EMBL/GenBank/DDBJ databases">
        <title>Pseudaminobacter soli sp. nov., isolated from paddy soil contaminated by heavy metals.</title>
        <authorList>
            <person name="Zhang K."/>
        </authorList>
    </citation>
    <scope>NUCLEOTIDE SEQUENCE</scope>
    <source>
        <strain evidence="12">19-2017</strain>
    </source>
</reference>
<comment type="pathway">
    <text evidence="11">Sulfur metabolism; glutathione metabolism.</text>
</comment>
<evidence type="ECO:0000256" key="3">
    <source>
        <dbReference type="ARBA" id="ARBA00009381"/>
    </source>
</evidence>
<comment type="caution">
    <text evidence="12">The sequence shown here is derived from an EMBL/GenBank/DDBJ whole genome shotgun (WGS) entry which is preliminary data.</text>
</comment>
<comment type="subunit">
    <text evidence="11">This enzyme consists of two polypeptide chains, which are synthesized in precursor form from a single polypeptide.</text>
</comment>
<keyword evidence="11" id="KW-0317">Glutathione biosynthesis</keyword>
<gene>
    <name evidence="12" type="primary">ggt</name>
    <name evidence="12" type="ORF">KEU06_28305</name>
</gene>
<evidence type="ECO:0000256" key="6">
    <source>
        <dbReference type="ARBA" id="ARBA00023145"/>
    </source>
</evidence>
<protein>
    <recommendedName>
        <fullName evidence="11">Glutathione hydrolase proenzyme</fullName>
        <ecNumber evidence="11">2.3.2.2</ecNumber>
        <ecNumber evidence="11">3.4.19.13</ecNumber>
    </recommendedName>
    <component>
        <recommendedName>
            <fullName evidence="11">Glutathione hydrolase large chain</fullName>
        </recommendedName>
    </component>
    <component>
        <recommendedName>
            <fullName evidence="11">Glutathione hydrolase small chain</fullName>
        </recommendedName>
    </component>
</protein>
<evidence type="ECO:0000256" key="2">
    <source>
        <dbReference type="ARBA" id="ARBA00001089"/>
    </source>
</evidence>
<dbReference type="Pfam" id="PF01019">
    <property type="entry name" value="G_glu_transpept"/>
    <property type="match status" value="1"/>
</dbReference>
<dbReference type="AlphaFoldDB" id="A0A942ICA3"/>
<keyword evidence="6 11" id="KW-0865">Zymogen</keyword>
<evidence type="ECO:0000313" key="13">
    <source>
        <dbReference type="Proteomes" id="UP000680348"/>
    </source>
</evidence>
<comment type="similarity">
    <text evidence="3 11">Belongs to the gamma-glutamyltransferase family.</text>
</comment>
<dbReference type="PANTHER" id="PTHR43199:SF1">
    <property type="entry name" value="GLUTATHIONE HYDROLASE PROENZYME"/>
    <property type="match status" value="1"/>
</dbReference>
<keyword evidence="4 11" id="KW-0808">Transferase</keyword>
<dbReference type="EC" id="3.4.19.13" evidence="11"/>
<dbReference type="Gene3D" id="1.10.246.230">
    <property type="match status" value="1"/>
</dbReference>
<evidence type="ECO:0000256" key="7">
    <source>
        <dbReference type="ARBA" id="ARBA00023315"/>
    </source>
</evidence>
<dbReference type="InterPro" id="IPR043137">
    <property type="entry name" value="GGT_ssub_C"/>
</dbReference>
<organism evidence="12 13">
    <name type="scientific">Pseudaminobacter soli</name>
    <name type="common">ex Zhang et al. 2022</name>
    <dbReference type="NCBI Taxonomy" id="2831468"/>
    <lineage>
        <taxon>Bacteria</taxon>
        <taxon>Pseudomonadati</taxon>
        <taxon>Pseudomonadota</taxon>
        <taxon>Alphaproteobacteria</taxon>
        <taxon>Hyphomicrobiales</taxon>
        <taxon>Phyllobacteriaceae</taxon>
        <taxon>Pseudaminobacter</taxon>
    </lineage>
</organism>
<dbReference type="PRINTS" id="PR01210">
    <property type="entry name" value="GGTRANSPTASE"/>
</dbReference>
<comment type="catalytic activity">
    <reaction evidence="1 11">
        <text>an S-substituted glutathione + H2O = an S-substituted L-cysteinylglycine + L-glutamate</text>
        <dbReference type="Rhea" id="RHEA:59468"/>
        <dbReference type="ChEBI" id="CHEBI:15377"/>
        <dbReference type="ChEBI" id="CHEBI:29985"/>
        <dbReference type="ChEBI" id="CHEBI:90779"/>
        <dbReference type="ChEBI" id="CHEBI:143103"/>
        <dbReference type="EC" id="3.4.19.13"/>
    </reaction>
</comment>
<comment type="catalytic activity">
    <reaction evidence="2 11">
        <text>glutathione + H2O = L-cysteinylglycine + L-glutamate</text>
        <dbReference type="Rhea" id="RHEA:28807"/>
        <dbReference type="ChEBI" id="CHEBI:15377"/>
        <dbReference type="ChEBI" id="CHEBI:29985"/>
        <dbReference type="ChEBI" id="CHEBI:57925"/>
        <dbReference type="ChEBI" id="CHEBI:61694"/>
        <dbReference type="EC" id="3.4.19.13"/>
    </reaction>
</comment>
<keyword evidence="13" id="KW-1185">Reference proteome</keyword>
<dbReference type="RefSeq" id="WP_210320361.1">
    <property type="nucleotide sequence ID" value="NZ_JABVCF010000028.1"/>
</dbReference>
<comment type="catalytic activity">
    <reaction evidence="8 11">
        <text>an N-terminal (5-L-glutamyl)-[peptide] + an alpha-amino acid = 5-L-glutamyl amino acid + an N-terminal L-alpha-aminoacyl-[peptide]</text>
        <dbReference type="Rhea" id="RHEA:23904"/>
        <dbReference type="Rhea" id="RHEA-COMP:9780"/>
        <dbReference type="Rhea" id="RHEA-COMP:9795"/>
        <dbReference type="ChEBI" id="CHEBI:77644"/>
        <dbReference type="ChEBI" id="CHEBI:78597"/>
        <dbReference type="ChEBI" id="CHEBI:78599"/>
        <dbReference type="ChEBI" id="CHEBI:78608"/>
        <dbReference type="EC" id="2.3.2.2"/>
    </reaction>
</comment>
<dbReference type="InterPro" id="IPR000101">
    <property type="entry name" value="GGT_peptidase"/>
</dbReference>
<evidence type="ECO:0000256" key="1">
    <source>
        <dbReference type="ARBA" id="ARBA00001049"/>
    </source>
</evidence>
<evidence type="ECO:0000256" key="5">
    <source>
        <dbReference type="ARBA" id="ARBA00022801"/>
    </source>
</evidence>
<dbReference type="PANTHER" id="PTHR43199">
    <property type="entry name" value="GLUTATHIONE HYDROLASE"/>
    <property type="match status" value="1"/>
</dbReference>